<dbReference type="Pfam" id="PF13439">
    <property type="entry name" value="Glyco_transf_4"/>
    <property type="match status" value="1"/>
</dbReference>
<dbReference type="PANTHER" id="PTHR45947">
    <property type="entry name" value="SULFOQUINOVOSYL TRANSFERASE SQD2"/>
    <property type="match status" value="1"/>
</dbReference>
<gene>
    <name evidence="2" type="ORF">UU24_C0016G0006</name>
</gene>
<dbReference type="Gene3D" id="3.40.50.2000">
    <property type="entry name" value="Glycogen Phosphorylase B"/>
    <property type="match status" value="2"/>
</dbReference>
<dbReference type="SUPFAM" id="SSF53756">
    <property type="entry name" value="UDP-Glycosyltransferase/glycogen phosphorylase"/>
    <property type="match status" value="1"/>
</dbReference>
<evidence type="ECO:0000313" key="3">
    <source>
        <dbReference type="Proteomes" id="UP000034749"/>
    </source>
</evidence>
<dbReference type="AlphaFoldDB" id="A0A0G0W4G0"/>
<comment type="caution">
    <text evidence="2">The sequence shown here is derived from an EMBL/GenBank/DDBJ whole genome shotgun (WGS) entry which is preliminary data.</text>
</comment>
<feature type="domain" description="Glycosyltransferase subfamily 4-like N-terminal" evidence="1">
    <location>
        <begin position="31"/>
        <end position="173"/>
    </location>
</feature>
<accession>A0A0G0W4G0</accession>
<dbReference type="Proteomes" id="UP000034749">
    <property type="component" value="Unassembled WGS sequence"/>
</dbReference>
<proteinExistence type="predicted"/>
<dbReference type="CDD" id="cd03801">
    <property type="entry name" value="GT4_PimA-like"/>
    <property type="match status" value="1"/>
</dbReference>
<organism evidence="2 3">
    <name type="scientific">Candidatus Nomurabacteria bacterium GW2011_GWA2_40_9</name>
    <dbReference type="NCBI Taxonomy" id="1618734"/>
    <lineage>
        <taxon>Bacteria</taxon>
        <taxon>Candidatus Nomuraibacteriota</taxon>
    </lineage>
</organism>
<sequence>MNLLVVMKRFGANKDMVLGNFGRQIRLFEPLAKKHKIDFFCPDYVKKESFEAVKNKIKYIIRPASLLKCISLLKSLNSIVKQEKYDAIVATTDPIIGILCYNISKKYNIPLIYDLQDNFESYGSYKIPFVRRLDRKALKDADAVLAVSKTLKEHISKIRKKPVYVINNGIESDLFKPINKDIARKKLCLPLKSKIIVYMGHLEKLKGGLLLLNAFRIVRKKIPDCYLLISGKIEQGIDISQKNIIFRDFPKREEVVLGINSGDVAVLPNPLNNFTKYCFPYKLIEYMACGVPIVATDIGDVSLALKKYHGSLCMPNDINDLAEKIIMQLGKSRKVDYGEEVKSRKWSALAGKVDKVLSKVIKIR</sequence>
<dbReference type="GO" id="GO:0016757">
    <property type="term" value="F:glycosyltransferase activity"/>
    <property type="evidence" value="ECO:0007669"/>
    <property type="project" value="TreeGrafter"/>
</dbReference>
<dbReference type="Pfam" id="PF13692">
    <property type="entry name" value="Glyco_trans_1_4"/>
    <property type="match status" value="1"/>
</dbReference>
<dbReference type="EMBL" id="LBZW01000016">
    <property type="protein sequence ID" value="KKR79115.1"/>
    <property type="molecule type" value="Genomic_DNA"/>
</dbReference>
<evidence type="ECO:0000259" key="1">
    <source>
        <dbReference type="Pfam" id="PF13439"/>
    </source>
</evidence>
<evidence type="ECO:0000313" key="2">
    <source>
        <dbReference type="EMBL" id="KKR79115.1"/>
    </source>
</evidence>
<keyword evidence="2" id="KW-0808">Transferase</keyword>
<name>A0A0G0W4G0_9BACT</name>
<dbReference type="InterPro" id="IPR028098">
    <property type="entry name" value="Glyco_trans_4-like_N"/>
</dbReference>
<protein>
    <submittedName>
        <fullName evidence="2">Putative glycosyl transferase, group 1</fullName>
    </submittedName>
</protein>
<dbReference type="PANTHER" id="PTHR45947:SF3">
    <property type="entry name" value="SULFOQUINOVOSYL TRANSFERASE SQD2"/>
    <property type="match status" value="1"/>
</dbReference>
<reference evidence="2 3" key="1">
    <citation type="journal article" date="2015" name="Nature">
        <title>rRNA introns, odd ribosomes, and small enigmatic genomes across a large radiation of phyla.</title>
        <authorList>
            <person name="Brown C.T."/>
            <person name="Hug L.A."/>
            <person name="Thomas B.C."/>
            <person name="Sharon I."/>
            <person name="Castelle C.J."/>
            <person name="Singh A."/>
            <person name="Wilkins M.J."/>
            <person name="Williams K.H."/>
            <person name="Banfield J.F."/>
        </authorList>
    </citation>
    <scope>NUCLEOTIDE SEQUENCE [LARGE SCALE GENOMIC DNA]</scope>
</reference>
<dbReference type="InterPro" id="IPR050194">
    <property type="entry name" value="Glycosyltransferase_grp1"/>
</dbReference>